<dbReference type="InterPro" id="IPR025699">
    <property type="entry name" value="ABC2_memb-like"/>
</dbReference>
<keyword evidence="1" id="KW-0472">Membrane</keyword>
<feature type="transmembrane region" description="Helical" evidence="1">
    <location>
        <begin position="12"/>
        <end position="30"/>
    </location>
</feature>
<feature type="transmembrane region" description="Helical" evidence="1">
    <location>
        <begin position="146"/>
        <end position="166"/>
    </location>
</feature>
<proteinExistence type="predicted"/>
<gene>
    <name evidence="2" type="ORF">BG258_04815</name>
</gene>
<feature type="transmembrane region" description="Helical" evidence="1">
    <location>
        <begin position="172"/>
        <end position="191"/>
    </location>
</feature>
<name>A0A1E4R483_9BACI</name>
<evidence type="ECO:0008006" key="4">
    <source>
        <dbReference type="Google" id="ProtNLM"/>
    </source>
</evidence>
<evidence type="ECO:0000313" key="3">
    <source>
        <dbReference type="Proteomes" id="UP000094784"/>
    </source>
</evidence>
<organism evidence="2 3">
    <name type="scientific">Lysinibacillus fusiformis</name>
    <dbReference type="NCBI Taxonomy" id="28031"/>
    <lineage>
        <taxon>Bacteria</taxon>
        <taxon>Bacillati</taxon>
        <taxon>Bacillota</taxon>
        <taxon>Bacilli</taxon>
        <taxon>Bacillales</taxon>
        <taxon>Bacillaceae</taxon>
        <taxon>Lysinibacillus</taxon>
    </lineage>
</organism>
<evidence type="ECO:0000256" key="1">
    <source>
        <dbReference type="SAM" id="Phobius"/>
    </source>
</evidence>
<dbReference type="AlphaFoldDB" id="A0A1E4R483"/>
<evidence type="ECO:0000313" key="2">
    <source>
        <dbReference type="EMBL" id="ODV55263.1"/>
    </source>
</evidence>
<dbReference type="EMBL" id="MECQ01000001">
    <property type="protein sequence ID" value="ODV55263.1"/>
    <property type="molecule type" value="Genomic_DNA"/>
</dbReference>
<comment type="caution">
    <text evidence="2">The sequence shown here is derived from an EMBL/GenBank/DDBJ whole genome shotgun (WGS) entry which is preliminary data.</text>
</comment>
<dbReference type="Pfam" id="PF13346">
    <property type="entry name" value="ABC2_membrane_5"/>
    <property type="match status" value="1"/>
</dbReference>
<sequence>MRALFVQRLIVQRWTILFAITICFVLYFIRLPYLDSPFICLFVVIVSASLVENLYKGDRQVKWEVYVNSLPLSKKVQLKSDFLFCYAFVLSLYILIAPLYFSQTEASTNFIGHFAMYFGFISSSFFLLSSQFYIQQLEETEKMRSLRMLTSTVLIITLNSVVHFYLSLVAGNLIIFLIPTLISIISSWLVFQKCLHLLMTREIF</sequence>
<reference evidence="2 3" key="1">
    <citation type="submission" date="2016-09" db="EMBL/GenBank/DDBJ databases">
        <title>Draft genome sequence of the soil isolate, Lysinibacillus fusiformis M5, a potential hypoxanthine producer.</title>
        <authorList>
            <person name="Gallegos-Monterrosa R."/>
            <person name="Maroti G."/>
            <person name="Balint B."/>
            <person name="Kovacs A.T."/>
        </authorList>
    </citation>
    <scope>NUCLEOTIDE SEQUENCE [LARGE SCALE GENOMIC DNA]</scope>
    <source>
        <strain evidence="2 3">M5</strain>
    </source>
</reference>
<accession>A0A1E4R483</accession>
<feature type="transmembrane region" description="Helical" evidence="1">
    <location>
        <begin position="36"/>
        <end position="55"/>
    </location>
</feature>
<keyword evidence="1" id="KW-1133">Transmembrane helix</keyword>
<dbReference type="Proteomes" id="UP000094784">
    <property type="component" value="Unassembled WGS sequence"/>
</dbReference>
<dbReference type="RefSeq" id="WP_069480383.1">
    <property type="nucleotide sequence ID" value="NZ_KV766182.1"/>
</dbReference>
<protein>
    <recommendedName>
        <fullName evidence="4">ABC-2 transporter permease</fullName>
    </recommendedName>
</protein>
<keyword evidence="1" id="KW-0812">Transmembrane</keyword>
<feature type="transmembrane region" description="Helical" evidence="1">
    <location>
        <begin position="82"/>
        <end position="102"/>
    </location>
</feature>
<dbReference type="OrthoDB" id="2735514at2"/>
<feature type="transmembrane region" description="Helical" evidence="1">
    <location>
        <begin position="114"/>
        <end position="134"/>
    </location>
</feature>